<evidence type="ECO:0000313" key="3">
    <source>
        <dbReference type="WBParaSite" id="MCU_009344-RA"/>
    </source>
</evidence>
<proteinExistence type="predicted"/>
<dbReference type="InterPro" id="IPR014044">
    <property type="entry name" value="CAP_dom"/>
</dbReference>
<dbReference type="Pfam" id="PF00188">
    <property type="entry name" value="CAP"/>
    <property type="match status" value="1"/>
</dbReference>
<dbReference type="AlphaFoldDB" id="A0A5K3FLA6"/>
<name>A0A5K3FLA6_MESCO</name>
<accession>A0A5K3FLA6</accession>
<dbReference type="InterPro" id="IPR001283">
    <property type="entry name" value="CRISP-related"/>
</dbReference>
<feature type="signal peptide" evidence="1">
    <location>
        <begin position="1"/>
        <end position="16"/>
    </location>
</feature>
<evidence type="ECO:0000259" key="2">
    <source>
        <dbReference type="SMART" id="SM00198"/>
    </source>
</evidence>
<dbReference type="WBParaSite" id="MCU_009344-RA">
    <property type="protein sequence ID" value="MCU_009344-RA"/>
    <property type="gene ID" value="MCU_009344"/>
</dbReference>
<dbReference type="PANTHER" id="PTHR10334">
    <property type="entry name" value="CYSTEINE-RICH SECRETORY PROTEIN-RELATED"/>
    <property type="match status" value="1"/>
</dbReference>
<feature type="domain" description="SCP" evidence="2">
    <location>
        <begin position="22"/>
        <end position="158"/>
    </location>
</feature>
<evidence type="ECO:0000256" key="1">
    <source>
        <dbReference type="SAM" id="SignalP"/>
    </source>
</evidence>
<keyword evidence="1" id="KW-0732">Signal</keyword>
<dbReference type="SUPFAM" id="SSF55797">
    <property type="entry name" value="PR-1-like"/>
    <property type="match status" value="1"/>
</dbReference>
<dbReference type="SMART" id="SM00198">
    <property type="entry name" value="SCP"/>
    <property type="match status" value="1"/>
</dbReference>
<feature type="chain" id="PRO_5024323031" evidence="1">
    <location>
        <begin position="17"/>
        <end position="215"/>
    </location>
</feature>
<dbReference type="InterPro" id="IPR035940">
    <property type="entry name" value="CAP_sf"/>
</dbReference>
<sequence length="215" mass="24223">MHKIFGLLALTLLTQGDVPSEEERETIVECHTKLREEVEPPASSMQLMKYSVEMEKLAQELLDLCGSDFPESDPRFKDVGISELSSEGGMPQYRDFCNEDSKTYNYEGDSCKGHCLNYIRMVWAQTTLVGCALGRCQGKDDPTTYILCAYKPSSLMLDSRPYENGTSCSKCPEGYGCQRNQCYITSLAFKQPTSRHATLLSLLIIIVQFHLKQCI</sequence>
<organism evidence="3">
    <name type="scientific">Mesocestoides corti</name>
    <name type="common">Flatworm</name>
    <dbReference type="NCBI Taxonomy" id="53468"/>
    <lineage>
        <taxon>Eukaryota</taxon>
        <taxon>Metazoa</taxon>
        <taxon>Spiralia</taxon>
        <taxon>Lophotrochozoa</taxon>
        <taxon>Platyhelminthes</taxon>
        <taxon>Cestoda</taxon>
        <taxon>Eucestoda</taxon>
        <taxon>Cyclophyllidea</taxon>
        <taxon>Mesocestoididae</taxon>
        <taxon>Mesocestoides</taxon>
    </lineage>
</organism>
<reference evidence="3" key="1">
    <citation type="submission" date="2019-11" db="UniProtKB">
        <authorList>
            <consortium name="WormBaseParasite"/>
        </authorList>
    </citation>
    <scope>IDENTIFICATION</scope>
</reference>
<dbReference type="CDD" id="cd05380">
    <property type="entry name" value="CAP_euk"/>
    <property type="match status" value="1"/>
</dbReference>
<protein>
    <submittedName>
        <fullName evidence="3">SCP domain-containing protein</fullName>
    </submittedName>
</protein>
<dbReference type="Gene3D" id="3.40.33.10">
    <property type="entry name" value="CAP"/>
    <property type="match status" value="1"/>
</dbReference>